<evidence type="ECO:0000256" key="6">
    <source>
        <dbReference type="ARBA" id="ARBA00022448"/>
    </source>
</evidence>
<evidence type="ECO:0000256" key="15">
    <source>
        <dbReference type="ARBA" id="ARBA00030166"/>
    </source>
</evidence>
<dbReference type="PANTHER" id="PTHR17097:SF0">
    <property type="entry name" value="NADH DEHYDROGENASE [UBIQUINONE] 1 SUBUNIT C1, MITOCHONDRIAL"/>
    <property type="match status" value="1"/>
</dbReference>
<evidence type="ECO:0000256" key="14">
    <source>
        <dbReference type="ARBA" id="ARBA00023136"/>
    </source>
</evidence>
<comment type="function">
    <text evidence="1">Accessory subunit of the mitochondrial membrane respiratory chain NADH dehydrogenase (Complex I), that is believed not to be involved in catalysis. Complex I functions in the transfer of electrons from NADH to the respiratory chain. The immediate electron acceptor for the enzyme is believed to be ubiquinone.</text>
</comment>
<evidence type="ECO:0000256" key="8">
    <source>
        <dbReference type="ARBA" id="ARBA00022692"/>
    </source>
</evidence>
<evidence type="ECO:0000256" key="3">
    <source>
        <dbReference type="ARBA" id="ARBA00008713"/>
    </source>
</evidence>
<accession>A0A8P0NW00</accession>
<dbReference type="GO" id="GO:0005743">
    <property type="term" value="C:mitochondrial inner membrane"/>
    <property type="evidence" value="ECO:0007669"/>
    <property type="project" value="UniProtKB-SubCell"/>
</dbReference>
<sequence length="81" mass="9365">MIKNQKLVPRTPLHPFSKLLAPARLPRDSLVQSKFYVGESSHDRPDWLRVDLTLGTSVFLSIYLTKQRNKGVLEYKRNGLE</sequence>
<evidence type="ECO:0000256" key="2">
    <source>
        <dbReference type="ARBA" id="ARBA00004298"/>
    </source>
</evidence>
<dbReference type="Ensembl" id="ENSCAFT00000076443.2">
    <property type="protein sequence ID" value="ENSCAFP00000045813.2"/>
    <property type="gene ID" value="ENSCAFG00000047524.2"/>
</dbReference>
<dbReference type="Pfam" id="PF15088">
    <property type="entry name" value="NADH_dh_m_C1"/>
    <property type="match status" value="1"/>
</dbReference>
<evidence type="ECO:0000256" key="11">
    <source>
        <dbReference type="ARBA" id="ARBA00022982"/>
    </source>
</evidence>
<evidence type="ECO:0000256" key="10">
    <source>
        <dbReference type="ARBA" id="ARBA00022946"/>
    </source>
</evidence>
<evidence type="ECO:0000256" key="16">
    <source>
        <dbReference type="ARBA" id="ARBA00032841"/>
    </source>
</evidence>
<keyword evidence="9" id="KW-0999">Mitochondrion inner membrane</keyword>
<evidence type="ECO:0000313" key="17">
    <source>
        <dbReference type="Ensembl" id="ENSCAFP00000045813.2"/>
    </source>
</evidence>
<evidence type="ECO:0000256" key="7">
    <source>
        <dbReference type="ARBA" id="ARBA00022660"/>
    </source>
</evidence>
<dbReference type="Proteomes" id="UP000002254">
    <property type="component" value="Chromosome X"/>
</dbReference>
<keyword evidence="11" id="KW-0249">Electron transport</keyword>
<evidence type="ECO:0000256" key="1">
    <source>
        <dbReference type="ARBA" id="ARBA00003195"/>
    </source>
</evidence>
<keyword evidence="6" id="KW-0813">Transport</keyword>
<dbReference type="GO" id="GO:0045271">
    <property type="term" value="C:respiratory chain complex I"/>
    <property type="evidence" value="ECO:0007669"/>
    <property type="project" value="InterPro"/>
</dbReference>
<name>A0A8P0NW00_CANLF</name>
<comment type="subunit">
    <text evidence="4">Complex I is composed of 45 different subunits.</text>
</comment>
<evidence type="ECO:0000256" key="12">
    <source>
        <dbReference type="ARBA" id="ARBA00022989"/>
    </source>
</evidence>
<dbReference type="AlphaFoldDB" id="A0A8P0NW00"/>
<keyword evidence="7" id="KW-0679">Respiratory chain</keyword>
<dbReference type="InterPro" id="IPR026192">
    <property type="entry name" value="NDUFC1"/>
</dbReference>
<reference evidence="17" key="2">
    <citation type="submission" date="2025-08" db="UniProtKB">
        <authorList>
            <consortium name="Ensembl"/>
        </authorList>
    </citation>
    <scope>IDENTIFICATION</scope>
</reference>
<evidence type="ECO:0000313" key="18">
    <source>
        <dbReference type="Proteomes" id="UP000002254"/>
    </source>
</evidence>
<organism evidence="17 18">
    <name type="scientific">Canis lupus familiaris</name>
    <name type="common">Dog</name>
    <name type="synonym">Canis familiaris</name>
    <dbReference type="NCBI Taxonomy" id="9615"/>
    <lineage>
        <taxon>Eukaryota</taxon>
        <taxon>Metazoa</taxon>
        <taxon>Chordata</taxon>
        <taxon>Craniata</taxon>
        <taxon>Vertebrata</taxon>
        <taxon>Euteleostomi</taxon>
        <taxon>Mammalia</taxon>
        <taxon>Eutheria</taxon>
        <taxon>Laurasiatheria</taxon>
        <taxon>Carnivora</taxon>
        <taxon>Caniformia</taxon>
        <taxon>Canidae</taxon>
        <taxon>Canis</taxon>
    </lineage>
</organism>
<comment type="subcellular location">
    <subcellularLocation>
        <location evidence="2">Mitochondrion inner membrane</location>
        <topology evidence="2">Single-pass membrane protein</topology>
        <orientation evidence="2">Matrix side</orientation>
    </subcellularLocation>
</comment>
<dbReference type="PANTHER" id="PTHR17097">
    <property type="entry name" value="NADH-UBIQUINONE OXIDOREDUCTASE KFYI SUBUNIT"/>
    <property type="match status" value="1"/>
</dbReference>
<keyword evidence="12" id="KW-1133">Transmembrane helix</keyword>
<keyword evidence="14" id="KW-0472">Membrane</keyword>
<keyword evidence="13" id="KW-0496">Mitochondrion</keyword>
<evidence type="ECO:0000256" key="9">
    <source>
        <dbReference type="ARBA" id="ARBA00022792"/>
    </source>
</evidence>
<keyword evidence="8" id="KW-0812">Transmembrane</keyword>
<proteinExistence type="inferred from homology"/>
<comment type="similarity">
    <text evidence="3">Belongs to the complex I NDUFC1 subunit family.</text>
</comment>
<reference evidence="17 18" key="1">
    <citation type="journal article" date="2005" name="Nature">
        <title>Genome sequence, comparative analysis and haplotype structure of the domestic dog.</title>
        <authorList>
            <consortium name="Broad Sequencing Platform"/>
            <person name="Lindblad-Toh K."/>
            <person name="Wade C.M."/>
            <person name="Mikkelsen T.S."/>
            <person name="Karlsson E.K."/>
            <person name="Jaffe D.B."/>
            <person name="Kamal M."/>
            <person name="Clamp M."/>
            <person name="Chang J.L."/>
            <person name="Kulbokas E.J. III"/>
            <person name="Zody M.C."/>
            <person name="Mauceli E."/>
            <person name="Xie X."/>
            <person name="Breen M."/>
            <person name="Wayne R.K."/>
            <person name="Ostrander E.A."/>
            <person name="Ponting C.P."/>
            <person name="Galibert F."/>
            <person name="Smith D.R."/>
            <person name="DeJong P.J."/>
            <person name="Kirkness E."/>
            <person name="Alvarez P."/>
            <person name="Biagi T."/>
            <person name="Brockman W."/>
            <person name="Butler J."/>
            <person name="Chin C.W."/>
            <person name="Cook A."/>
            <person name="Cuff J."/>
            <person name="Daly M.J."/>
            <person name="DeCaprio D."/>
            <person name="Gnerre S."/>
            <person name="Grabherr M."/>
            <person name="Kellis M."/>
            <person name="Kleber M."/>
            <person name="Bardeleben C."/>
            <person name="Goodstadt L."/>
            <person name="Heger A."/>
            <person name="Hitte C."/>
            <person name="Kim L."/>
            <person name="Koepfli K.P."/>
            <person name="Parker H.G."/>
            <person name="Pollinger J.P."/>
            <person name="Searle S.M."/>
            <person name="Sutter N.B."/>
            <person name="Thomas R."/>
            <person name="Webber C."/>
            <person name="Baldwin J."/>
            <person name="Abebe A."/>
            <person name="Abouelleil A."/>
            <person name="Aftuck L."/>
            <person name="Ait-Zahra M."/>
            <person name="Aldredge T."/>
            <person name="Allen N."/>
            <person name="An P."/>
            <person name="Anderson S."/>
            <person name="Antoine C."/>
            <person name="Arachchi H."/>
            <person name="Aslam A."/>
            <person name="Ayotte L."/>
            <person name="Bachantsang P."/>
            <person name="Barry A."/>
            <person name="Bayul T."/>
            <person name="Benamara M."/>
            <person name="Berlin A."/>
            <person name="Bessette D."/>
            <person name="Blitshteyn B."/>
            <person name="Bloom T."/>
            <person name="Blye J."/>
            <person name="Boguslavskiy L."/>
            <person name="Bonnet C."/>
            <person name="Boukhgalter B."/>
            <person name="Brown A."/>
            <person name="Cahill P."/>
            <person name="Calixte N."/>
            <person name="Camarata J."/>
            <person name="Cheshatsang Y."/>
            <person name="Chu J."/>
            <person name="Citroen M."/>
            <person name="Collymore A."/>
            <person name="Cooke P."/>
            <person name="Dawoe T."/>
            <person name="Daza R."/>
            <person name="Decktor K."/>
            <person name="DeGray S."/>
            <person name="Dhargay N."/>
            <person name="Dooley K."/>
            <person name="Dooley K."/>
            <person name="Dorje P."/>
            <person name="Dorjee K."/>
            <person name="Dorris L."/>
            <person name="Duffey N."/>
            <person name="Dupes A."/>
            <person name="Egbiremolen O."/>
            <person name="Elong R."/>
            <person name="Falk J."/>
            <person name="Farina A."/>
            <person name="Faro S."/>
            <person name="Ferguson D."/>
            <person name="Ferreira P."/>
            <person name="Fisher S."/>
            <person name="FitzGerald M."/>
            <person name="Foley K."/>
            <person name="Foley C."/>
            <person name="Franke A."/>
            <person name="Friedrich D."/>
            <person name="Gage D."/>
            <person name="Garber M."/>
            <person name="Gearin G."/>
            <person name="Giannoukos G."/>
            <person name="Goode T."/>
            <person name="Goyette A."/>
            <person name="Graham J."/>
            <person name="Grandbois E."/>
            <person name="Gyaltsen K."/>
            <person name="Hafez N."/>
            <person name="Hagopian D."/>
            <person name="Hagos B."/>
            <person name="Hall J."/>
            <person name="Healy C."/>
            <person name="Hegarty R."/>
            <person name="Honan T."/>
            <person name="Horn A."/>
            <person name="Houde N."/>
            <person name="Hughes L."/>
            <person name="Hunnicutt L."/>
            <person name="Husby M."/>
            <person name="Jester B."/>
            <person name="Jones C."/>
            <person name="Kamat A."/>
            <person name="Kanga B."/>
            <person name="Kells C."/>
            <person name="Khazanovich D."/>
            <person name="Kieu A.C."/>
            <person name="Kisner P."/>
            <person name="Kumar M."/>
            <person name="Lance K."/>
            <person name="Landers T."/>
            <person name="Lara M."/>
            <person name="Lee W."/>
            <person name="Leger J.P."/>
            <person name="Lennon N."/>
            <person name="Leuper L."/>
            <person name="LeVine S."/>
            <person name="Liu J."/>
            <person name="Liu X."/>
            <person name="Lokyitsang Y."/>
            <person name="Lokyitsang T."/>
            <person name="Lui A."/>
            <person name="Macdonald J."/>
            <person name="Major J."/>
            <person name="Marabella R."/>
            <person name="Maru K."/>
            <person name="Matthews C."/>
            <person name="McDonough S."/>
            <person name="Mehta T."/>
            <person name="Meldrim J."/>
            <person name="Melnikov A."/>
            <person name="Meneus L."/>
            <person name="Mihalev A."/>
            <person name="Mihova T."/>
            <person name="Miller K."/>
            <person name="Mittelman R."/>
            <person name="Mlenga V."/>
            <person name="Mulrain L."/>
            <person name="Munson G."/>
            <person name="Navidi A."/>
            <person name="Naylor J."/>
            <person name="Nguyen T."/>
            <person name="Nguyen N."/>
            <person name="Nguyen C."/>
            <person name="Nguyen T."/>
            <person name="Nicol R."/>
            <person name="Norbu N."/>
            <person name="Norbu C."/>
            <person name="Novod N."/>
            <person name="Nyima T."/>
            <person name="Olandt P."/>
            <person name="O'Neill B."/>
            <person name="O'Neill K."/>
            <person name="Osman S."/>
            <person name="Oyono L."/>
            <person name="Patti C."/>
            <person name="Perrin D."/>
            <person name="Phunkhang P."/>
            <person name="Pierre F."/>
            <person name="Priest M."/>
            <person name="Rachupka A."/>
            <person name="Raghuraman S."/>
            <person name="Rameau R."/>
            <person name="Ray V."/>
            <person name="Raymond C."/>
            <person name="Rege F."/>
            <person name="Rise C."/>
            <person name="Rogers J."/>
            <person name="Rogov P."/>
            <person name="Sahalie J."/>
            <person name="Settipalli S."/>
            <person name="Sharpe T."/>
            <person name="Shea T."/>
            <person name="Sheehan M."/>
            <person name="Sherpa N."/>
            <person name="Shi J."/>
            <person name="Shih D."/>
            <person name="Sloan J."/>
            <person name="Smith C."/>
            <person name="Sparrow T."/>
            <person name="Stalker J."/>
            <person name="Stange-Thomann N."/>
            <person name="Stavropoulos S."/>
            <person name="Stone C."/>
            <person name="Stone S."/>
            <person name="Sykes S."/>
            <person name="Tchuinga P."/>
            <person name="Tenzing P."/>
            <person name="Tesfaye S."/>
            <person name="Thoulutsang D."/>
            <person name="Thoulutsang Y."/>
            <person name="Topham K."/>
            <person name="Topping I."/>
            <person name="Tsamla T."/>
            <person name="Vassiliev H."/>
            <person name="Venkataraman V."/>
            <person name="Vo A."/>
            <person name="Wangchuk T."/>
            <person name="Wangdi T."/>
            <person name="Weiand M."/>
            <person name="Wilkinson J."/>
            <person name="Wilson A."/>
            <person name="Yadav S."/>
            <person name="Yang S."/>
            <person name="Yang X."/>
            <person name="Young G."/>
            <person name="Yu Q."/>
            <person name="Zainoun J."/>
            <person name="Zembek L."/>
            <person name="Zimmer A."/>
            <person name="Lander E.S."/>
        </authorList>
    </citation>
    <scope>NUCLEOTIDE SEQUENCE [LARGE SCALE GENOMIC DNA]</scope>
    <source>
        <strain evidence="17">Boxer</strain>
    </source>
</reference>
<evidence type="ECO:0000256" key="5">
    <source>
        <dbReference type="ARBA" id="ARBA00016767"/>
    </source>
</evidence>
<keyword evidence="10" id="KW-0809">Transit peptide</keyword>
<protein>
    <recommendedName>
        <fullName evidence="5">NADH dehydrogenase [ubiquinone] 1 subunit C1, mitochondrial</fullName>
    </recommendedName>
    <alternativeName>
        <fullName evidence="15">Complex I-KFYI</fullName>
    </alternativeName>
    <alternativeName>
        <fullName evidence="16">NADH-ubiquinone oxidoreductase KFYI subunit</fullName>
    </alternativeName>
</protein>
<evidence type="ECO:0000256" key="13">
    <source>
        <dbReference type="ARBA" id="ARBA00023128"/>
    </source>
</evidence>
<evidence type="ECO:0000256" key="4">
    <source>
        <dbReference type="ARBA" id="ARBA00011533"/>
    </source>
</evidence>